<dbReference type="AlphaFoldDB" id="I4B7R5"/>
<proteinExistence type="predicted"/>
<evidence type="ECO:0000313" key="2">
    <source>
        <dbReference type="Proteomes" id="UP000006048"/>
    </source>
</evidence>
<gene>
    <name evidence="1" type="ordered locus">Turpa_2683</name>
</gene>
<organism evidence="1 2">
    <name type="scientific">Turneriella parva (strain ATCC BAA-1111 / DSM 21527 / NCTC 11395 / H)</name>
    <name type="common">Leptospira parva</name>
    <dbReference type="NCBI Taxonomy" id="869212"/>
    <lineage>
        <taxon>Bacteria</taxon>
        <taxon>Pseudomonadati</taxon>
        <taxon>Spirochaetota</taxon>
        <taxon>Spirochaetia</taxon>
        <taxon>Leptospirales</taxon>
        <taxon>Leptospiraceae</taxon>
        <taxon>Turneriella</taxon>
    </lineage>
</organism>
<dbReference type="KEGG" id="tpx:Turpa_2683"/>
<dbReference type="HOGENOM" id="CLU_2037065_0_0_12"/>
<protein>
    <submittedName>
        <fullName evidence="1">Uncharacterized protein</fullName>
    </submittedName>
</protein>
<reference evidence="1 2" key="1">
    <citation type="submission" date="2012-06" db="EMBL/GenBank/DDBJ databases">
        <title>The complete chromosome of genome of Turneriella parva DSM 21527.</title>
        <authorList>
            <consortium name="US DOE Joint Genome Institute (JGI-PGF)"/>
            <person name="Lucas S."/>
            <person name="Han J."/>
            <person name="Lapidus A."/>
            <person name="Bruce D."/>
            <person name="Goodwin L."/>
            <person name="Pitluck S."/>
            <person name="Peters L."/>
            <person name="Kyrpides N."/>
            <person name="Mavromatis K."/>
            <person name="Ivanova N."/>
            <person name="Mikhailova N."/>
            <person name="Chertkov O."/>
            <person name="Detter J.C."/>
            <person name="Tapia R."/>
            <person name="Han C."/>
            <person name="Land M."/>
            <person name="Hauser L."/>
            <person name="Markowitz V."/>
            <person name="Cheng J.-F."/>
            <person name="Hugenholtz P."/>
            <person name="Woyke T."/>
            <person name="Wu D."/>
            <person name="Gronow S."/>
            <person name="Wellnitz S."/>
            <person name="Brambilla E."/>
            <person name="Klenk H.-P."/>
            <person name="Eisen J.A."/>
        </authorList>
    </citation>
    <scope>NUCLEOTIDE SEQUENCE [LARGE SCALE GENOMIC DNA]</scope>
    <source>
        <strain evidence="2">ATCC BAA-1111 / DSM 21527 / NCTC 11395 / H</strain>
    </source>
</reference>
<name>I4B7R5_TURPD</name>
<dbReference type="Proteomes" id="UP000006048">
    <property type="component" value="Chromosome"/>
</dbReference>
<dbReference type="RefSeq" id="WP_014803824.1">
    <property type="nucleotide sequence ID" value="NC_018020.1"/>
</dbReference>
<dbReference type="STRING" id="869212.Turpa_2683"/>
<evidence type="ECO:0000313" key="1">
    <source>
        <dbReference type="EMBL" id="AFM13322.1"/>
    </source>
</evidence>
<dbReference type="OrthoDB" id="3785202at2"/>
<sequence>MTNTVLSVLAALFAISTGLALHYYLSLKKSLRLAESELDELAKIMGKRPDQRADSAEPYIRMIVEVKNPIALAHRESPVSKLASGTAPNLVIKKVYEQVVAQTKEQLREKNVEAEVSIVVL</sequence>
<dbReference type="EMBL" id="CP002959">
    <property type="protein sequence ID" value="AFM13322.1"/>
    <property type="molecule type" value="Genomic_DNA"/>
</dbReference>
<keyword evidence="2" id="KW-1185">Reference proteome</keyword>
<accession>I4B7R5</accession>